<dbReference type="InterPro" id="IPR044861">
    <property type="entry name" value="IPNS-like_FE2OG_OXY"/>
</dbReference>
<evidence type="ECO:0000256" key="4">
    <source>
        <dbReference type="ARBA" id="ARBA00022723"/>
    </source>
</evidence>
<dbReference type="GO" id="GO:0051213">
    <property type="term" value="F:dioxygenase activity"/>
    <property type="evidence" value="ECO:0007669"/>
    <property type="project" value="UniProtKB-KW"/>
</dbReference>
<comment type="similarity">
    <text evidence="2">Belongs to the iron/ascorbate-dependent oxidoreductase family.</text>
</comment>
<keyword evidence="4" id="KW-0479">Metal-binding</keyword>
<dbReference type="Pfam" id="PF14226">
    <property type="entry name" value="DIOX_N"/>
    <property type="match status" value="2"/>
</dbReference>
<dbReference type="Gene3D" id="2.60.120.330">
    <property type="entry name" value="B-lactam Antibiotic, Isopenicillin N Synthase, Chain"/>
    <property type="match status" value="4"/>
</dbReference>
<feature type="domain" description="Fe2OG dioxygenase" evidence="12">
    <location>
        <begin position="726"/>
        <end position="826"/>
    </location>
</feature>
<keyword evidence="14" id="KW-1185">Reference proteome</keyword>
<dbReference type="InterPro" id="IPR026992">
    <property type="entry name" value="DIOX_N"/>
</dbReference>
<keyword evidence="5" id="KW-0847">Vitamin C</keyword>
<evidence type="ECO:0000256" key="8">
    <source>
        <dbReference type="ARBA" id="ARBA00037892"/>
    </source>
</evidence>
<dbReference type="Proteomes" id="UP000243975">
    <property type="component" value="Unassembled WGS sequence"/>
</dbReference>
<evidence type="ECO:0000256" key="6">
    <source>
        <dbReference type="ARBA" id="ARBA00023002"/>
    </source>
</evidence>
<protein>
    <recommendedName>
        <fullName evidence="9">aminocyclopropanecarboxylate oxidase</fullName>
        <ecNumber evidence="9">1.14.17.4</ecNumber>
    </recommendedName>
    <alternativeName>
        <fullName evidence="10">Ethylene-forming enzyme</fullName>
    </alternativeName>
</protein>
<organism evidence="13 14">
    <name type="scientific">Cynara cardunculus var. scolymus</name>
    <name type="common">Globe artichoke</name>
    <name type="synonym">Cynara scolymus</name>
    <dbReference type="NCBI Taxonomy" id="59895"/>
    <lineage>
        <taxon>Eukaryota</taxon>
        <taxon>Viridiplantae</taxon>
        <taxon>Streptophyta</taxon>
        <taxon>Embryophyta</taxon>
        <taxon>Tracheophyta</taxon>
        <taxon>Spermatophyta</taxon>
        <taxon>Magnoliopsida</taxon>
        <taxon>eudicotyledons</taxon>
        <taxon>Gunneridae</taxon>
        <taxon>Pentapetalae</taxon>
        <taxon>asterids</taxon>
        <taxon>campanulids</taxon>
        <taxon>Asterales</taxon>
        <taxon>Asteraceae</taxon>
        <taxon>Carduoideae</taxon>
        <taxon>Cardueae</taxon>
        <taxon>Carduinae</taxon>
        <taxon>Cynara</taxon>
    </lineage>
</organism>
<evidence type="ECO:0000256" key="5">
    <source>
        <dbReference type="ARBA" id="ARBA00022896"/>
    </source>
</evidence>
<keyword evidence="3" id="KW-0266">Ethylene biosynthesis</keyword>
<dbReference type="FunFam" id="2.60.120.330:FF:000010">
    <property type="entry name" value="1-aminocyclopropane-1-carboxylate oxidase 1"/>
    <property type="match status" value="1"/>
</dbReference>
<dbReference type="PANTHER" id="PTHR47991">
    <property type="entry name" value="OXOGLUTARATE/IRON-DEPENDENT DIOXYGENASE"/>
    <property type="match status" value="1"/>
</dbReference>
<proteinExistence type="inferred from homology"/>
<sequence length="922" mass="104081">MENFPLINMEKLNGEERCATMDKIKDACENWGFFERFKEMVAAKALEGVNIEVTNMDWESTFFLRHLPTSNVSEIPDLGDEYRVLMKDFAGKLENLAEELLDLLCENLGLEKGYLKKAFHGSKGPNFGTKVSNYPPCPTPDLIKGLRAHNRTRMSIASFYNPGNDAVIYPAKALVEKEPAESEGVYPKFVFDDYMKLYAGLKFQAKEPRFEAMKAAESNVTSGSETKHSAFLIRSNKTNTEQKAEELYSIIKEMENFPLINMKKLNGEERGATLDKIKDACENWGFFELVNHGISHELLDMVEKMTKEHYKKCMEQRFKEMVATKALQGVKTEVTNMDWESTFFLRHLPTSNVSEIPDLGDEYRTLMKDFAGKLEKLAEELLDLLCENLGLEKGYLKKAFNGSKGPNFGTKVSNYPPCPTPDLIKGLRAHSDAGGIILLFQDDKVSGLQLLKDGEWINVPPMRHSIVINLGDQIEVRLDPVITNGKYKSVMHRVIAQTDRTRMSIASFYNPGNDAVIYPAKALVETEPAESERVYPKFVFDDYMKLYAGMKFQAKEPRFEAMKAAESNSIIKEMENFPLINMKKLNGEERGATMDKIKDACENWGFFELVNHGISHELLDTVERMTKEHYKKCMEQRFKETVAAKALEGVKTEVTNMDWESTFFLRHLPTSNVSEIPDLGDEYRRLMKDFACKLENLAEELLDLLCENLGLDKGYLKKAFHGSKGPNFGTKVSNYPPCPTPDLIKGLRAHSDAGGIILLFQDDKVSGLQLLKDGEWINVSPMRHSIVINLGDQIEVITNGKYKSVMHRVIAQTDGTRMSIASFYNPGNDAVIYPAKAVVEKEPAENEQVYPGKVPGKGTKVEVPGKGTKKQRDGNFPLIFMEKLKGKEGGATMDKIKDACQKGGFFDLCSSFSVMWLALVWN</sequence>
<dbReference type="InterPro" id="IPR050295">
    <property type="entry name" value="Plant_2OG-oxidoreductases"/>
</dbReference>
<dbReference type="AlphaFoldDB" id="A0A124SC96"/>
<dbReference type="InterPro" id="IPR027443">
    <property type="entry name" value="IPNS-like_sf"/>
</dbReference>
<reference evidence="13 14" key="1">
    <citation type="journal article" date="2016" name="Sci. Rep.">
        <title>The genome sequence of the outbreeding globe artichoke constructed de novo incorporating a phase-aware low-pass sequencing strategy of F1 progeny.</title>
        <authorList>
            <person name="Scaglione D."/>
            <person name="Reyes-Chin-Wo S."/>
            <person name="Acquadro A."/>
            <person name="Froenicke L."/>
            <person name="Portis E."/>
            <person name="Beitel C."/>
            <person name="Tirone M."/>
            <person name="Mauro R."/>
            <person name="Lo Monaco A."/>
            <person name="Mauromicale G."/>
            <person name="Faccioli P."/>
            <person name="Cattivelli L."/>
            <person name="Rieseberg L."/>
            <person name="Michelmore R."/>
            <person name="Lanteri S."/>
        </authorList>
    </citation>
    <scope>NUCLEOTIDE SEQUENCE [LARGE SCALE GENOMIC DNA]</scope>
    <source>
        <strain evidence="13">2C</strain>
    </source>
</reference>
<dbReference type="OMA" id="MEAYGHE"/>
<keyword evidence="6" id="KW-0560">Oxidoreductase</keyword>
<evidence type="ECO:0000256" key="1">
    <source>
        <dbReference type="ARBA" id="ARBA00001962"/>
    </source>
</evidence>
<keyword evidence="7" id="KW-0408">Iron</keyword>
<evidence type="ECO:0000259" key="12">
    <source>
        <dbReference type="PROSITE" id="PS51471"/>
    </source>
</evidence>
<comment type="caution">
    <text evidence="13">The sequence shown here is derived from an EMBL/GenBank/DDBJ whole genome shotgun (WGS) entry which is preliminary data.</text>
</comment>
<comment type="catalytic activity">
    <reaction evidence="11">
        <text>1-aminocyclopropane-1-carboxylate + L-ascorbate + O2 = ethene + L-dehydroascorbate + hydrogen cyanide + CO2 + 2 H2O</text>
        <dbReference type="Rhea" id="RHEA:23640"/>
        <dbReference type="ChEBI" id="CHEBI:15377"/>
        <dbReference type="ChEBI" id="CHEBI:15379"/>
        <dbReference type="ChEBI" id="CHEBI:16526"/>
        <dbReference type="ChEBI" id="CHEBI:18153"/>
        <dbReference type="ChEBI" id="CHEBI:18407"/>
        <dbReference type="ChEBI" id="CHEBI:38290"/>
        <dbReference type="ChEBI" id="CHEBI:58360"/>
        <dbReference type="ChEBI" id="CHEBI:58539"/>
        <dbReference type="EC" id="1.14.17.4"/>
    </reaction>
</comment>
<dbReference type="SUPFAM" id="SSF51197">
    <property type="entry name" value="Clavaminate synthase-like"/>
    <property type="match status" value="3"/>
</dbReference>
<dbReference type="EC" id="1.14.17.4" evidence="9"/>
<evidence type="ECO:0000256" key="2">
    <source>
        <dbReference type="ARBA" id="ARBA00008056"/>
    </source>
</evidence>
<evidence type="ECO:0000256" key="9">
    <source>
        <dbReference type="ARBA" id="ARBA00039090"/>
    </source>
</evidence>
<evidence type="ECO:0000256" key="3">
    <source>
        <dbReference type="ARBA" id="ARBA00022666"/>
    </source>
</evidence>
<dbReference type="GO" id="GO:0009815">
    <property type="term" value="F:1-aminocyclopropane-1-carboxylate oxidase activity"/>
    <property type="evidence" value="ECO:0007669"/>
    <property type="project" value="UniProtKB-EC"/>
</dbReference>
<comment type="cofactor">
    <cofactor evidence="1">
        <name>Fe cation</name>
        <dbReference type="ChEBI" id="CHEBI:24875"/>
    </cofactor>
</comment>
<evidence type="ECO:0000256" key="11">
    <source>
        <dbReference type="ARBA" id="ARBA00050579"/>
    </source>
</evidence>
<dbReference type="PROSITE" id="PS51471">
    <property type="entry name" value="FE2OG_OXY"/>
    <property type="match status" value="2"/>
</dbReference>
<dbReference type="STRING" id="59895.A0A124SC96"/>
<dbReference type="GO" id="GO:0071398">
    <property type="term" value="P:cellular response to fatty acid"/>
    <property type="evidence" value="ECO:0007669"/>
    <property type="project" value="UniProtKB-ARBA"/>
</dbReference>
<evidence type="ECO:0000256" key="10">
    <source>
        <dbReference type="ARBA" id="ARBA00041616"/>
    </source>
</evidence>
<evidence type="ECO:0000313" key="14">
    <source>
        <dbReference type="Proteomes" id="UP000243975"/>
    </source>
</evidence>
<dbReference type="GO" id="GO:0031418">
    <property type="term" value="F:L-ascorbic acid binding"/>
    <property type="evidence" value="ECO:0007669"/>
    <property type="project" value="UniProtKB-KW"/>
</dbReference>
<dbReference type="Pfam" id="PF03171">
    <property type="entry name" value="2OG-FeII_Oxy"/>
    <property type="match status" value="2"/>
</dbReference>
<name>A0A124SC96_CYNCS</name>
<dbReference type="GO" id="GO:0009693">
    <property type="term" value="P:ethylene biosynthetic process"/>
    <property type="evidence" value="ECO:0007669"/>
    <property type="project" value="UniProtKB-KW"/>
</dbReference>
<dbReference type="GO" id="GO:0046872">
    <property type="term" value="F:metal ion binding"/>
    <property type="evidence" value="ECO:0007669"/>
    <property type="project" value="UniProtKB-KW"/>
</dbReference>
<dbReference type="Gramene" id="KVH93086">
    <property type="protein sequence ID" value="KVH93086"/>
    <property type="gene ID" value="Ccrd_004868"/>
</dbReference>
<evidence type="ECO:0000256" key="7">
    <source>
        <dbReference type="ARBA" id="ARBA00023004"/>
    </source>
</evidence>
<dbReference type="FunFam" id="2.60.120.330:FF:000002">
    <property type="entry name" value="1-aminocyclopropane-1-carboxylate oxidase 1"/>
    <property type="match status" value="1"/>
</dbReference>
<feature type="domain" description="Fe2OG dioxygenase" evidence="12">
    <location>
        <begin position="406"/>
        <end position="511"/>
    </location>
</feature>
<gene>
    <name evidence="13" type="ORF">Ccrd_004868</name>
</gene>
<keyword evidence="13" id="KW-0223">Dioxygenase</keyword>
<accession>A0A124SC96</accession>
<evidence type="ECO:0000313" key="13">
    <source>
        <dbReference type="EMBL" id="KVH93086.1"/>
    </source>
</evidence>
<dbReference type="EMBL" id="LEKV01004795">
    <property type="protein sequence ID" value="KVH93086.1"/>
    <property type="molecule type" value="Genomic_DNA"/>
</dbReference>
<dbReference type="InterPro" id="IPR005123">
    <property type="entry name" value="Oxoglu/Fe-dep_dioxygenase_dom"/>
</dbReference>
<comment type="pathway">
    <text evidence="8">Alkene biosynthesis; ethylene biosynthesis via S-adenosyl-L-methionine; ethylene from S-adenosyl-L-methionine: step 2/2.</text>
</comment>